<keyword evidence="1" id="KW-0929">Antimicrobial</keyword>
<dbReference type="InterPro" id="IPR023347">
    <property type="entry name" value="Lysozyme_dom_sf"/>
</dbReference>
<reference evidence="3 4" key="1">
    <citation type="submission" date="2016-06" db="EMBL/GenBank/DDBJ databases">
        <title>The sequenced genome of the ice-adhering bacterium Marinomonas primoryensis, from Antarctica.</title>
        <authorList>
            <person name="Graham L."/>
            <person name="Vance T.D.R."/>
            <person name="Davies P.L."/>
        </authorList>
    </citation>
    <scope>NUCLEOTIDE SEQUENCE [LARGE SCALE GENOMIC DNA]</scope>
    <source>
        <strain evidence="3 4">AceL</strain>
    </source>
</reference>
<evidence type="ECO:0000256" key="2">
    <source>
        <dbReference type="ARBA" id="ARBA00022638"/>
    </source>
</evidence>
<dbReference type="Gene3D" id="1.10.530.40">
    <property type="match status" value="1"/>
</dbReference>
<dbReference type="GO" id="GO:0042742">
    <property type="term" value="P:defense response to bacterium"/>
    <property type="evidence" value="ECO:0007669"/>
    <property type="project" value="UniProtKB-KW"/>
</dbReference>
<dbReference type="RefSeq" id="WP_112140289.1">
    <property type="nucleotide sequence ID" value="NZ_CP016181.1"/>
</dbReference>
<organism evidence="3 4">
    <name type="scientific">Marinomonas primoryensis</name>
    <dbReference type="NCBI Taxonomy" id="178399"/>
    <lineage>
        <taxon>Bacteria</taxon>
        <taxon>Pseudomonadati</taxon>
        <taxon>Pseudomonadota</taxon>
        <taxon>Gammaproteobacteria</taxon>
        <taxon>Oceanospirillales</taxon>
        <taxon>Oceanospirillaceae</taxon>
        <taxon>Marinomonas</taxon>
    </lineage>
</organism>
<proteinExistence type="predicted"/>
<protein>
    <submittedName>
        <fullName evidence="3">Uncharacterized protein</fullName>
    </submittedName>
</protein>
<dbReference type="GO" id="GO:0003796">
    <property type="term" value="F:lysozyme activity"/>
    <property type="evidence" value="ECO:0007669"/>
    <property type="project" value="InterPro"/>
</dbReference>
<name>A0A2Z4PW31_9GAMM</name>
<keyword evidence="2" id="KW-0081">Bacteriolytic enzyme</keyword>
<gene>
    <name evidence="3" type="ORF">A8139_18010</name>
</gene>
<sequence length="101" mass="11643">MIAYSLDYWKTLDAQVPADDQQISRKMQHYLFQEIYADYAEKTKNLTTKADVSKIYLGEGKHIDWDALPENVKEVLIDLTYRGDYTGSAVVDMMKSVSELN</sequence>
<evidence type="ECO:0000313" key="4">
    <source>
        <dbReference type="Proteomes" id="UP000249898"/>
    </source>
</evidence>
<evidence type="ECO:0000313" key="3">
    <source>
        <dbReference type="EMBL" id="AWY01647.1"/>
    </source>
</evidence>
<accession>A0A2Z4PW31</accession>
<dbReference type="EMBL" id="CP016181">
    <property type="protein sequence ID" value="AWY01647.1"/>
    <property type="molecule type" value="Genomic_DNA"/>
</dbReference>
<dbReference type="OrthoDB" id="6104912at2"/>
<dbReference type="Proteomes" id="UP000249898">
    <property type="component" value="Chromosome"/>
</dbReference>
<evidence type="ECO:0000256" key="1">
    <source>
        <dbReference type="ARBA" id="ARBA00022529"/>
    </source>
</evidence>
<dbReference type="GO" id="GO:0031640">
    <property type="term" value="P:killing of cells of another organism"/>
    <property type="evidence" value="ECO:0007669"/>
    <property type="project" value="UniProtKB-KW"/>
</dbReference>
<dbReference type="AlphaFoldDB" id="A0A2Z4PW31"/>